<evidence type="ECO:0000256" key="1">
    <source>
        <dbReference type="SAM" id="MobiDB-lite"/>
    </source>
</evidence>
<keyword evidence="5" id="KW-1185">Reference proteome</keyword>
<dbReference type="OrthoDB" id="7522752at2"/>
<dbReference type="RefSeq" id="WP_068954778.1">
    <property type="nucleotide sequence ID" value="NZ_LGLV01000008.1"/>
</dbReference>
<comment type="caution">
    <text evidence="4">The sequence shown here is derived from an EMBL/GenBank/DDBJ whole genome shotgun (WGS) entry which is preliminary data.</text>
</comment>
<evidence type="ECO:0000313" key="4">
    <source>
        <dbReference type="EMBL" id="OBZ94954.1"/>
    </source>
</evidence>
<dbReference type="Proteomes" id="UP000093111">
    <property type="component" value="Unassembled WGS sequence"/>
</dbReference>
<feature type="domain" description="Putative Flp pilus-assembly TadG-like N-terminal" evidence="3">
    <location>
        <begin position="22"/>
        <end position="66"/>
    </location>
</feature>
<feature type="transmembrane region" description="Helical" evidence="2">
    <location>
        <begin position="25"/>
        <end position="45"/>
    </location>
</feature>
<feature type="compositionally biased region" description="Low complexity" evidence="1">
    <location>
        <begin position="267"/>
        <end position="276"/>
    </location>
</feature>
<gene>
    <name evidence="4" type="ORF">ADU59_14250</name>
</gene>
<protein>
    <submittedName>
        <fullName evidence="4">Membrane protein</fullName>
    </submittedName>
</protein>
<reference evidence="4 5" key="1">
    <citation type="journal article" date="2016" name="Syst. Appl. Microbiol.">
        <title>Pararhizobium polonicum sp. nov. isolated from tumors on stone fruit rootstocks.</title>
        <authorList>
            <person name="Pulawska J."/>
            <person name="Kuzmanovic N."/>
            <person name="Willems A."/>
            <person name="Pothier J.F."/>
        </authorList>
    </citation>
    <scope>NUCLEOTIDE SEQUENCE [LARGE SCALE GENOMIC DNA]</scope>
    <source>
        <strain evidence="4 5">F5.1</strain>
    </source>
</reference>
<evidence type="ECO:0000259" key="3">
    <source>
        <dbReference type="Pfam" id="PF13400"/>
    </source>
</evidence>
<sequence length="444" mass="47223">MRLISFATALLRLKSLLRDTRGNVALVVAIASLPMLLAVGASLDYTRAYNVQNKMQADLDAALVAAIKQIDGYDEGKLEKKITDWFDAQADKRDSSYDLTDIKVDKSGHTITATAAGTVPTTLMALADIKTVPVGVTSAIKGPGTSNLEVYIVIDKSPSMLLAATSKGQTLMRNTAGCEFACHNTNDPVTVQGKKYPTYYAYSKAAGVKLRSDVALTAVGEVLDMIDSADSTHTRIKVGLYGLGEKIAEALPPTYSTSSARKKLSDDSSGLTSASSMKSTDFDTSLKALKSKVGIAGDGSSANSPLKLVLLLTDGVQSDRDWVLGGASYWGRVTPLNPAWCAALKDNKASVAVLYTEYLAIPNDWGYKATVAESMKSSVWSSLWGGTLRNGVSGNMSRLNYIPIALQDCASSSDLFLSAASETEIAKGLSALFTQYLTSVRLTQ</sequence>
<keyword evidence="2" id="KW-0472">Membrane</keyword>
<keyword evidence="2" id="KW-1133">Transmembrane helix</keyword>
<dbReference type="InterPro" id="IPR036465">
    <property type="entry name" value="vWFA_dom_sf"/>
</dbReference>
<dbReference type="Pfam" id="PF13400">
    <property type="entry name" value="Tad"/>
    <property type="match status" value="1"/>
</dbReference>
<proteinExistence type="predicted"/>
<evidence type="ECO:0000256" key="2">
    <source>
        <dbReference type="SAM" id="Phobius"/>
    </source>
</evidence>
<dbReference type="AlphaFoldDB" id="A0A1C7P5G8"/>
<dbReference type="PATRIC" id="fig|1612624.7.peg.4760"/>
<dbReference type="STRING" id="1612624.ADU59_14250"/>
<dbReference type="Gene3D" id="3.40.50.410">
    <property type="entry name" value="von Willebrand factor, type A domain"/>
    <property type="match status" value="1"/>
</dbReference>
<dbReference type="InterPro" id="IPR028087">
    <property type="entry name" value="Tad_N"/>
</dbReference>
<evidence type="ECO:0000313" key="5">
    <source>
        <dbReference type="Proteomes" id="UP000093111"/>
    </source>
</evidence>
<organism evidence="4 5">
    <name type="scientific">Pararhizobium polonicum</name>
    <dbReference type="NCBI Taxonomy" id="1612624"/>
    <lineage>
        <taxon>Bacteria</taxon>
        <taxon>Pseudomonadati</taxon>
        <taxon>Pseudomonadota</taxon>
        <taxon>Alphaproteobacteria</taxon>
        <taxon>Hyphomicrobiales</taxon>
        <taxon>Rhizobiaceae</taxon>
        <taxon>Rhizobium/Agrobacterium group</taxon>
        <taxon>Pararhizobium</taxon>
    </lineage>
</organism>
<keyword evidence="2" id="KW-0812">Transmembrane</keyword>
<accession>A0A1C7P5G8</accession>
<name>A0A1C7P5G8_9HYPH</name>
<feature type="region of interest" description="Disordered" evidence="1">
    <location>
        <begin position="257"/>
        <end position="278"/>
    </location>
</feature>
<dbReference type="EMBL" id="LGLV01000008">
    <property type="protein sequence ID" value="OBZ94954.1"/>
    <property type="molecule type" value="Genomic_DNA"/>
</dbReference>